<keyword evidence="8" id="KW-1185">Reference proteome</keyword>
<dbReference type="Pfam" id="PF04831">
    <property type="entry name" value="POPDC1-3"/>
    <property type="match status" value="1"/>
</dbReference>
<reference evidence="7" key="4">
    <citation type="submission" date="2025-09" db="UniProtKB">
        <authorList>
            <consortium name="Ensembl"/>
        </authorList>
    </citation>
    <scope>IDENTIFICATION</scope>
</reference>
<dbReference type="PANTHER" id="PTHR12101:SF30">
    <property type="entry name" value="POPEYE DOMAIN-CONTAINING PROTEIN 3-LIKE PROTEIN"/>
    <property type="match status" value="1"/>
</dbReference>
<accession>F6ZS78</accession>
<feature type="transmembrane region" description="Helical" evidence="5">
    <location>
        <begin position="99"/>
        <end position="117"/>
    </location>
</feature>
<dbReference type="Ensembl" id="ENSCINT00000028448.2">
    <property type="protein sequence ID" value="ENSCINP00000028202.2"/>
    <property type="gene ID" value="ENSCING00000016202.2"/>
</dbReference>
<evidence type="ECO:0000256" key="4">
    <source>
        <dbReference type="ARBA" id="ARBA00023136"/>
    </source>
</evidence>
<evidence type="ECO:0000256" key="2">
    <source>
        <dbReference type="ARBA" id="ARBA00022692"/>
    </source>
</evidence>
<dbReference type="Proteomes" id="UP000008144">
    <property type="component" value="Chromosome 6"/>
</dbReference>
<keyword evidence="2 5" id="KW-0812">Transmembrane</keyword>
<dbReference type="GeneTree" id="ENSGT00390000002563"/>
<reference evidence="7" key="3">
    <citation type="submission" date="2025-08" db="UniProtKB">
        <authorList>
            <consortium name="Ensembl"/>
        </authorList>
    </citation>
    <scope>IDENTIFICATION</scope>
</reference>
<dbReference type="HOGENOM" id="CLU_1135670_0_0_1"/>
<name>F6ZS78_CIOIN</name>
<evidence type="ECO:0000313" key="7">
    <source>
        <dbReference type="Ensembl" id="ENSCINP00000028202.2"/>
    </source>
</evidence>
<feature type="transmembrane region" description="Helical" evidence="5">
    <location>
        <begin position="66"/>
        <end position="87"/>
    </location>
</feature>
<evidence type="ECO:0000313" key="8">
    <source>
        <dbReference type="Proteomes" id="UP000008144"/>
    </source>
</evidence>
<evidence type="ECO:0000256" key="1">
    <source>
        <dbReference type="ARBA" id="ARBA00004141"/>
    </source>
</evidence>
<evidence type="ECO:0000256" key="3">
    <source>
        <dbReference type="ARBA" id="ARBA00022989"/>
    </source>
</evidence>
<protein>
    <recommendedName>
        <fullName evidence="6">POPDC1-3 domain-containing protein</fullName>
    </recommendedName>
</protein>
<sequence>MSSVINSTTEVAKLLIAGASRGDGVPSIFAPITSTMFPGLSSTMAALGSHYRDFGTRGETWSECSVWYNTMPGSLFQLTCVLLVLALMGGGHNMVAASYHNVLCALAFLVLAIWAAIDVCSPDILIWSIVLFLTNIAQCVYNFYCMKTIDNVMDDNMQSIYLMKFAPFSISPQMFAELVTCKGCEILTLKKGHNYSAENKTPIEKLSMLLSGNLKVSCEDKFLHYISSNDFIDSPEWDSIKLTSS</sequence>
<evidence type="ECO:0000256" key="5">
    <source>
        <dbReference type="SAM" id="Phobius"/>
    </source>
</evidence>
<dbReference type="GO" id="GO:0016020">
    <property type="term" value="C:membrane"/>
    <property type="evidence" value="ECO:0007669"/>
    <property type="project" value="UniProtKB-SubCell"/>
</dbReference>
<dbReference type="EMBL" id="EAAA01002310">
    <property type="status" value="NOT_ANNOTATED_CDS"/>
    <property type="molecule type" value="Genomic_DNA"/>
</dbReference>
<dbReference type="PANTHER" id="PTHR12101">
    <property type="entry name" value="POPEYE DOMAIN CONTAINING PROTEIN"/>
    <property type="match status" value="1"/>
</dbReference>
<dbReference type="InterPro" id="IPR055272">
    <property type="entry name" value="POPDC1-3_dom"/>
</dbReference>
<proteinExistence type="predicted"/>
<reference evidence="7" key="2">
    <citation type="journal article" date="2008" name="Genome Biol.">
        <title>Improved genome assembly and evidence-based global gene model set for the chordate Ciona intestinalis: new insight into intron and operon populations.</title>
        <authorList>
            <person name="Satou Y."/>
            <person name="Mineta K."/>
            <person name="Ogasawara M."/>
            <person name="Sasakura Y."/>
            <person name="Shoguchi E."/>
            <person name="Ueno K."/>
            <person name="Yamada L."/>
            <person name="Matsumoto J."/>
            <person name="Wasserscheid J."/>
            <person name="Dewar K."/>
            <person name="Wiley G.B."/>
            <person name="Macmil S.L."/>
            <person name="Roe B.A."/>
            <person name="Zeller R.W."/>
            <person name="Hastings K.E."/>
            <person name="Lemaire P."/>
            <person name="Lindquist E."/>
            <person name="Endo T."/>
            <person name="Hotta K."/>
            <person name="Inaba K."/>
        </authorList>
    </citation>
    <scope>NUCLEOTIDE SEQUENCE [LARGE SCALE GENOMIC DNA]</scope>
    <source>
        <strain evidence="7">wild type</strain>
    </source>
</reference>
<comment type="subcellular location">
    <subcellularLocation>
        <location evidence="1">Membrane</location>
        <topology evidence="1">Multi-pass membrane protein</topology>
    </subcellularLocation>
</comment>
<dbReference type="InParanoid" id="F6ZS78"/>
<organism evidence="7 8">
    <name type="scientific">Ciona intestinalis</name>
    <name type="common">Transparent sea squirt</name>
    <name type="synonym">Ascidia intestinalis</name>
    <dbReference type="NCBI Taxonomy" id="7719"/>
    <lineage>
        <taxon>Eukaryota</taxon>
        <taxon>Metazoa</taxon>
        <taxon>Chordata</taxon>
        <taxon>Tunicata</taxon>
        <taxon>Ascidiacea</taxon>
        <taxon>Phlebobranchia</taxon>
        <taxon>Cionidae</taxon>
        <taxon>Ciona</taxon>
    </lineage>
</organism>
<reference evidence="8" key="1">
    <citation type="journal article" date="2002" name="Science">
        <title>The draft genome of Ciona intestinalis: insights into chordate and vertebrate origins.</title>
        <authorList>
            <person name="Dehal P."/>
            <person name="Satou Y."/>
            <person name="Campbell R.K."/>
            <person name="Chapman J."/>
            <person name="Degnan B."/>
            <person name="De Tomaso A."/>
            <person name="Davidson B."/>
            <person name="Di Gregorio A."/>
            <person name="Gelpke M."/>
            <person name="Goodstein D.M."/>
            <person name="Harafuji N."/>
            <person name="Hastings K.E."/>
            <person name="Ho I."/>
            <person name="Hotta K."/>
            <person name="Huang W."/>
            <person name="Kawashima T."/>
            <person name="Lemaire P."/>
            <person name="Martinez D."/>
            <person name="Meinertzhagen I.A."/>
            <person name="Necula S."/>
            <person name="Nonaka M."/>
            <person name="Putnam N."/>
            <person name="Rash S."/>
            <person name="Saiga H."/>
            <person name="Satake M."/>
            <person name="Terry A."/>
            <person name="Yamada L."/>
            <person name="Wang H.G."/>
            <person name="Awazu S."/>
            <person name="Azumi K."/>
            <person name="Boore J."/>
            <person name="Branno M."/>
            <person name="Chin-Bow S."/>
            <person name="DeSantis R."/>
            <person name="Doyle S."/>
            <person name="Francino P."/>
            <person name="Keys D.N."/>
            <person name="Haga S."/>
            <person name="Hayashi H."/>
            <person name="Hino K."/>
            <person name="Imai K.S."/>
            <person name="Inaba K."/>
            <person name="Kano S."/>
            <person name="Kobayashi K."/>
            <person name="Kobayashi M."/>
            <person name="Lee B.I."/>
            <person name="Makabe K.W."/>
            <person name="Manohar C."/>
            <person name="Matassi G."/>
            <person name="Medina M."/>
            <person name="Mochizuki Y."/>
            <person name="Mount S."/>
            <person name="Morishita T."/>
            <person name="Miura S."/>
            <person name="Nakayama A."/>
            <person name="Nishizaka S."/>
            <person name="Nomoto H."/>
            <person name="Ohta F."/>
            <person name="Oishi K."/>
            <person name="Rigoutsos I."/>
            <person name="Sano M."/>
            <person name="Sasaki A."/>
            <person name="Sasakura Y."/>
            <person name="Shoguchi E."/>
            <person name="Shin-i T."/>
            <person name="Spagnuolo A."/>
            <person name="Stainier D."/>
            <person name="Suzuki M.M."/>
            <person name="Tassy O."/>
            <person name="Takatori N."/>
            <person name="Tokuoka M."/>
            <person name="Yagi K."/>
            <person name="Yoshizaki F."/>
            <person name="Wada S."/>
            <person name="Zhang C."/>
            <person name="Hyatt P.D."/>
            <person name="Larimer F."/>
            <person name="Detter C."/>
            <person name="Doggett N."/>
            <person name="Glavina T."/>
            <person name="Hawkins T."/>
            <person name="Richardson P."/>
            <person name="Lucas S."/>
            <person name="Kohara Y."/>
            <person name="Levine M."/>
            <person name="Satoh N."/>
            <person name="Rokhsar D.S."/>
        </authorList>
    </citation>
    <scope>NUCLEOTIDE SEQUENCE [LARGE SCALE GENOMIC DNA]</scope>
</reference>
<dbReference type="InterPro" id="IPR006916">
    <property type="entry name" value="POPDC1-3"/>
</dbReference>
<keyword evidence="3 5" id="KW-1133">Transmembrane helix</keyword>
<evidence type="ECO:0000259" key="6">
    <source>
        <dbReference type="Pfam" id="PF04831"/>
    </source>
</evidence>
<dbReference type="OMA" id="HMPGPEL"/>
<dbReference type="STRING" id="7719.ENSCINP00000028202"/>
<dbReference type="AlphaFoldDB" id="F6ZS78"/>
<feature type="domain" description="POPDC1-3" evidence="6">
    <location>
        <begin position="73"/>
        <end position="200"/>
    </location>
</feature>
<keyword evidence="4 5" id="KW-0472">Membrane</keyword>
<feature type="transmembrane region" description="Helical" evidence="5">
    <location>
        <begin position="124"/>
        <end position="144"/>
    </location>
</feature>